<feature type="transmembrane region" description="Helical" evidence="2">
    <location>
        <begin position="397"/>
        <end position="417"/>
    </location>
</feature>
<protein>
    <submittedName>
        <fullName evidence="3">Uncharacterized protein</fullName>
    </submittedName>
</protein>
<sequence length="422" mass="44391">MLDDLLALTTTLIHSDREQTPGDGGTSDSATDDMPPRSRHSKSASVASSSDATAAAKGADSVNGGMLPPASASDRATTTTRKRRASRSTTSPPTSPVVVIPATRKPESHPAPQRQRHYAKLVGTVILSVLLETGLQTAGSMVGPGDFAAISKTADAWPEILGLLAWKILKLGMYWTAGFDAYDVASMTLLLSTPQSILLGLFYDIHPSSLVVTTLSSIVANSVPYFLFRSLSPSHKPNAAPKTTLRNRPILTDPYTTIATSLLATAIFAVLLEASFATFLPRWLVTHFSGLRSLEKAHLGAGGLPILLLALIPAGVAAMEYLFAPPTAATSTVPPAPEFDPKTAGFVGHVYHNAWGWYSPRQKSLISRAGLLAYLIVAETIILLWGTLKGIDFPGAAGYAGIWGAGVVLVGAALDWVGGPSD</sequence>
<dbReference type="AlphaFoldDB" id="A0A0D2DRH4"/>
<keyword evidence="2" id="KW-0472">Membrane</keyword>
<keyword evidence="2" id="KW-1133">Transmembrane helix</keyword>
<dbReference type="HOGENOM" id="CLU_042059_1_0_1"/>
<dbReference type="Proteomes" id="UP000053342">
    <property type="component" value="Unassembled WGS sequence"/>
</dbReference>
<feature type="transmembrane region" description="Helical" evidence="2">
    <location>
        <begin position="258"/>
        <end position="280"/>
    </location>
</feature>
<proteinExistence type="predicted"/>
<evidence type="ECO:0000313" key="4">
    <source>
        <dbReference type="Proteomes" id="UP000053342"/>
    </source>
</evidence>
<dbReference type="OrthoDB" id="5394254at2759"/>
<keyword evidence="4" id="KW-1185">Reference proteome</keyword>
<name>A0A0D2DRH4_9EURO</name>
<accession>A0A0D2DRH4</accession>
<feature type="compositionally biased region" description="Low complexity" evidence="1">
    <location>
        <begin position="1"/>
        <end position="12"/>
    </location>
</feature>
<dbReference type="VEuPathDB" id="FungiDB:PV06_03420"/>
<feature type="compositionally biased region" description="Low complexity" evidence="1">
    <location>
        <begin position="43"/>
        <end position="79"/>
    </location>
</feature>
<evidence type="ECO:0000313" key="3">
    <source>
        <dbReference type="EMBL" id="KIW44995.1"/>
    </source>
</evidence>
<evidence type="ECO:0000256" key="1">
    <source>
        <dbReference type="SAM" id="MobiDB-lite"/>
    </source>
</evidence>
<dbReference type="GeneID" id="27355494"/>
<organism evidence="3 4">
    <name type="scientific">Exophiala oligosperma</name>
    <dbReference type="NCBI Taxonomy" id="215243"/>
    <lineage>
        <taxon>Eukaryota</taxon>
        <taxon>Fungi</taxon>
        <taxon>Dikarya</taxon>
        <taxon>Ascomycota</taxon>
        <taxon>Pezizomycotina</taxon>
        <taxon>Eurotiomycetes</taxon>
        <taxon>Chaetothyriomycetidae</taxon>
        <taxon>Chaetothyriales</taxon>
        <taxon>Herpotrichiellaceae</taxon>
        <taxon>Exophiala</taxon>
    </lineage>
</organism>
<feature type="compositionally biased region" description="Low complexity" evidence="1">
    <location>
        <begin position="87"/>
        <end position="103"/>
    </location>
</feature>
<feature type="region of interest" description="Disordered" evidence="1">
    <location>
        <begin position="1"/>
        <end position="115"/>
    </location>
</feature>
<dbReference type="RefSeq" id="XP_016265211.1">
    <property type="nucleotide sequence ID" value="XM_016404206.1"/>
</dbReference>
<feature type="transmembrane region" description="Helical" evidence="2">
    <location>
        <begin position="365"/>
        <end position="385"/>
    </location>
</feature>
<keyword evidence="2" id="KW-0812">Transmembrane</keyword>
<feature type="transmembrane region" description="Helical" evidence="2">
    <location>
        <begin position="301"/>
        <end position="324"/>
    </location>
</feature>
<reference evidence="3 4" key="1">
    <citation type="submission" date="2015-01" db="EMBL/GenBank/DDBJ databases">
        <title>The Genome Sequence of Exophiala oligosperma CBS72588.</title>
        <authorList>
            <consortium name="The Broad Institute Genomics Platform"/>
            <person name="Cuomo C."/>
            <person name="de Hoog S."/>
            <person name="Gorbushina A."/>
            <person name="Stielow B."/>
            <person name="Teixiera M."/>
            <person name="Abouelleil A."/>
            <person name="Chapman S.B."/>
            <person name="Priest M."/>
            <person name="Young S.K."/>
            <person name="Wortman J."/>
            <person name="Nusbaum C."/>
            <person name="Birren B."/>
        </authorList>
    </citation>
    <scope>NUCLEOTIDE SEQUENCE [LARGE SCALE GENOMIC DNA]</scope>
    <source>
        <strain evidence="3 4">CBS 72588</strain>
    </source>
</reference>
<dbReference type="EMBL" id="KN847334">
    <property type="protein sequence ID" value="KIW44995.1"/>
    <property type="molecule type" value="Genomic_DNA"/>
</dbReference>
<evidence type="ECO:0000256" key="2">
    <source>
        <dbReference type="SAM" id="Phobius"/>
    </source>
</evidence>
<gene>
    <name evidence="3" type="ORF">PV06_03420</name>
</gene>